<evidence type="ECO:0000259" key="1">
    <source>
        <dbReference type="Pfam" id="PF09353"/>
    </source>
</evidence>
<dbReference type="PANTHER" id="PTHR35509:SF1">
    <property type="entry name" value="DOMAIN PROTEIN, PUTATIVE (DUF1995)-RELATED"/>
    <property type="match status" value="1"/>
</dbReference>
<dbReference type="RefSeq" id="WP_012953586.1">
    <property type="nucleotide sequence ID" value="NC_013771.1"/>
</dbReference>
<gene>
    <name evidence="2" type="ordered locus">UCYN_01720</name>
</gene>
<accession>D3EN71</accession>
<evidence type="ECO:0000313" key="2">
    <source>
        <dbReference type="EMBL" id="ADB94921.1"/>
    </source>
</evidence>
<keyword evidence="3" id="KW-1185">Reference proteome</keyword>
<dbReference type="Proteomes" id="UP000001405">
    <property type="component" value="Chromosome"/>
</dbReference>
<dbReference type="HOGENOM" id="CLU_098312_0_0_3"/>
<protein>
    <recommendedName>
        <fullName evidence="1">DUF1995 domain-containing protein</fullName>
    </recommendedName>
</protein>
<name>D3EN71_ATETH</name>
<dbReference type="KEGG" id="cyu:UCYN_01720"/>
<dbReference type="STRING" id="1453429.UCYN_01720"/>
<evidence type="ECO:0000313" key="3">
    <source>
        <dbReference type="Proteomes" id="UP000001405"/>
    </source>
</evidence>
<dbReference type="OrthoDB" id="482920at2"/>
<dbReference type="InterPro" id="IPR018962">
    <property type="entry name" value="DUF1995"/>
</dbReference>
<dbReference type="InterPro" id="IPR053021">
    <property type="entry name" value="Chloroplast_ADK"/>
</dbReference>
<sequence>MIEVPINVEQAICQAKEAVKLALSEGVERICIEIVVPEIVLQAQNLTLDFISIFEEESGLKIFFPDTGSAALARRDWGETNFSVTDLGDRGVAIEDKLLETDQILLLVAPSFTEIKSIEKLCSLAYDRPIIFLIPQFEDISIVGIGSVAREIQKRFLNTLESVYYFHPLDNLLVVHSYSSPWYIYSKEKESHKLISEKNEKPNQEELDLLITNEIVVNNSNFSQTSKTGFINEIQRFIDFLSK</sequence>
<dbReference type="PANTHER" id="PTHR35509">
    <property type="entry name" value="DOMAIN PROTEIN, PUTATIVE (DUF1995)-RELATED"/>
    <property type="match status" value="1"/>
</dbReference>
<reference evidence="2 3" key="1">
    <citation type="journal article" date="2010" name="Nature">
        <title>Metabolic streamlining in an open-ocean nitrogen-fixing cyanobacterium.</title>
        <authorList>
            <person name="Tripp H.J."/>
            <person name="Bench S.R."/>
            <person name="Turk K.A."/>
            <person name="Foster R.A."/>
            <person name="Desany B.A."/>
            <person name="Niazi F."/>
            <person name="Affourtit J.P."/>
            <person name="Zehr J.P."/>
        </authorList>
    </citation>
    <scope>NUCLEOTIDE SEQUENCE [LARGE SCALE GENOMIC DNA]</scope>
    <source>
        <strain evidence="3">ALOHA</strain>
    </source>
</reference>
<dbReference type="AlphaFoldDB" id="D3EN71"/>
<feature type="domain" description="DUF1995" evidence="1">
    <location>
        <begin position="5"/>
        <end position="208"/>
    </location>
</feature>
<dbReference type="Pfam" id="PF09353">
    <property type="entry name" value="DUF1995"/>
    <property type="match status" value="1"/>
</dbReference>
<proteinExistence type="predicted"/>
<organism evidence="3">
    <name type="scientific">Atelocyanobacterium thalassa (isolate ALOHA)</name>
    <dbReference type="NCBI Taxonomy" id="1453429"/>
    <lineage>
        <taxon>Bacteria</taxon>
        <taxon>Bacillati</taxon>
        <taxon>Cyanobacteriota</taxon>
        <taxon>Cyanophyceae</taxon>
        <taxon>Oscillatoriophycideae</taxon>
        <taxon>Chroococcales</taxon>
        <taxon>Aphanothecaceae</taxon>
        <taxon>Candidatus Atelocyanobacterium</taxon>
        <taxon>Candidatus Atelocyanobacterium thalassae</taxon>
    </lineage>
</organism>
<dbReference type="EMBL" id="CP001842">
    <property type="protein sequence ID" value="ADB94921.1"/>
    <property type="molecule type" value="Genomic_DNA"/>
</dbReference>